<sequence>MNTEARLRNNLSSATDGHGGAGTHGSRCWGRSRENTQRSERDLIHSYRRHSGTVKTYHLDLKTFDQLVEKGSVWSTAVRL</sequence>
<evidence type="ECO:0000313" key="2">
    <source>
        <dbReference type="EMBL" id="KAK2829735.1"/>
    </source>
</evidence>
<protein>
    <submittedName>
        <fullName evidence="2">Uncharacterized protein</fullName>
    </submittedName>
</protein>
<name>A0AA88SDD5_TACVA</name>
<proteinExistence type="predicted"/>
<organism evidence="2 3">
    <name type="scientific">Tachysurus vachellii</name>
    <name type="common">Darkbarbel catfish</name>
    <name type="synonym">Pelteobagrus vachellii</name>
    <dbReference type="NCBI Taxonomy" id="175792"/>
    <lineage>
        <taxon>Eukaryota</taxon>
        <taxon>Metazoa</taxon>
        <taxon>Chordata</taxon>
        <taxon>Craniata</taxon>
        <taxon>Vertebrata</taxon>
        <taxon>Euteleostomi</taxon>
        <taxon>Actinopterygii</taxon>
        <taxon>Neopterygii</taxon>
        <taxon>Teleostei</taxon>
        <taxon>Ostariophysi</taxon>
        <taxon>Siluriformes</taxon>
        <taxon>Bagridae</taxon>
        <taxon>Tachysurus</taxon>
    </lineage>
</organism>
<feature type="compositionally biased region" description="Basic and acidic residues" evidence="1">
    <location>
        <begin position="31"/>
        <end position="40"/>
    </location>
</feature>
<evidence type="ECO:0000256" key="1">
    <source>
        <dbReference type="SAM" id="MobiDB-lite"/>
    </source>
</evidence>
<dbReference type="Proteomes" id="UP001187315">
    <property type="component" value="Unassembled WGS sequence"/>
</dbReference>
<dbReference type="AlphaFoldDB" id="A0AA88SDD5"/>
<keyword evidence="3" id="KW-1185">Reference proteome</keyword>
<reference evidence="2" key="1">
    <citation type="submission" date="2023-08" db="EMBL/GenBank/DDBJ databases">
        <title>Pelteobagrus vachellii genome.</title>
        <authorList>
            <person name="Liu H."/>
        </authorList>
    </citation>
    <scope>NUCLEOTIDE SEQUENCE</scope>
    <source>
        <strain evidence="2">PRFRI_2022a</strain>
        <tissue evidence="2">Muscle</tissue>
    </source>
</reference>
<feature type="region of interest" description="Disordered" evidence="1">
    <location>
        <begin position="1"/>
        <end position="40"/>
    </location>
</feature>
<comment type="caution">
    <text evidence="2">The sequence shown here is derived from an EMBL/GenBank/DDBJ whole genome shotgun (WGS) entry which is preliminary data.</text>
</comment>
<accession>A0AA88SDD5</accession>
<gene>
    <name evidence="2" type="ORF">Q7C36_017725</name>
</gene>
<dbReference type="EMBL" id="JAVHJS010000018">
    <property type="protein sequence ID" value="KAK2829735.1"/>
    <property type="molecule type" value="Genomic_DNA"/>
</dbReference>
<evidence type="ECO:0000313" key="3">
    <source>
        <dbReference type="Proteomes" id="UP001187315"/>
    </source>
</evidence>